<proteinExistence type="predicted"/>
<dbReference type="RefSeq" id="XP_041217170.1">
    <property type="nucleotide sequence ID" value="XM_041368723.1"/>
</dbReference>
<sequence>MIETVLTPSEIANNALQATLETVQSLMKRCLKLKESDPGMLMLSDEITRRLAKDLKLYGGSATSFSPQLLSCAAVVQEHSKASIFVSLPNWKTVIDDDPCIKSPPRFHKTVDYCPSTFAEP</sequence>
<name>A0AAD4DPT8_9AGAM</name>
<dbReference type="GeneID" id="64663021"/>
<evidence type="ECO:0000313" key="2">
    <source>
        <dbReference type="Proteomes" id="UP001195769"/>
    </source>
</evidence>
<evidence type="ECO:0000313" key="1">
    <source>
        <dbReference type="EMBL" id="KAG1888475.1"/>
    </source>
</evidence>
<dbReference type="EMBL" id="JABBWK010000178">
    <property type="protein sequence ID" value="KAG1888475.1"/>
    <property type="molecule type" value="Genomic_DNA"/>
</dbReference>
<organism evidence="1 2">
    <name type="scientific">Suillus fuscotomentosus</name>
    <dbReference type="NCBI Taxonomy" id="1912939"/>
    <lineage>
        <taxon>Eukaryota</taxon>
        <taxon>Fungi</taxon>
        <taxon>Dikarya</taxon>
        <taxon>Basidiomycota</taxon>
        <taxon>Agaricomycotina</taxon>
        <taxon>Agaricomycetes</taxon>
        <taxon>Agaricomycetidae</taxon>
        <taxon>Boletales</taxon>
        <taxon>Suillineae</taxon>
        <taxon>Suillaceae</taxon>
        <taxon>Suillus</taxon>
    </lineage>
</organism>
<dbReference type="Proteomes" id="UP001195769">
    <property type="component" value="Unassembled WGS sequence"/>
</dbReference>
<keyword evidence="2" id="KW-1185">Reference proteome</keyword>
<protein>
    <submittedName>
        <fullName evidence="1">Uncharacterized protein</fullName>
    </submittedName>
</protein>
<accession>A0AAD4DPT8</accession>
<gene>
    <name evidence="1" type="ORF">F5891DRAFT_1199181</name>
</gene>
<reference evidence="1" key="1">
    <citation type="journal article" date="2020" name="New Phytol.">
        <title>Comparative genomics reveals dynamic genome evolution in host specialist ectomycorrhizal fungi.</title>
        <authorList>
            <person name="Lofgren L.A."/>
            <person name="Nguyen N.H."/>
            <person name="Vilgalys R."/>
            <person name="Ruytinx J."/>
            <person name="Liao H.L."/>
            <person name="Branco S."/>
            <person name="Kuo A."/>
            <person name="LaButti K."/>
            <person name="Lipzen A."/>
            <person name="Andreopoulos W."/>
            <person name="Pangilinan J."/>
            <person name="Riley R."/>
            <person name="Hundley H."/>
            <person name="Na H."/>
            <person name="Barry K."/>
            <person name="Grigoriev I.V."/>
            <person name="Stajich J.E."/>
            <person name="Kennedy P.G."/>
        </authorList>
    </citation>
    <scope>NUCLEOTIDE SEQUENCE</scope>
    <source>
        <strain evidence="1">FC203</strain>
    </source>
</reference>
<dbReference type="AlphaFoldDB" id="A0AAD4DPT8"/>
<comment type="caution">
    <text evidence="1">The sequence shown here is derived from an EMBL/GenBank/DDBJ whole genome shotgun (WGS) entry which is preliminary data.</text>
</comment>